<evidence type="ECO:0000313" key="5">
    <source>
        <dbReference type="EMBL" id="GGI52623.1"/>
    </source>
</evidence>
<dbReference type="Proteomes" id="UP000662074">
    <property type="component" value="Unassembled WGS sequence"/>
</dbReference>
<evidence type="ECO:0000259" key="4">
    <source>
        <dbReference type="Pfam" id="PF13439"/>
    </source>
</evidence>
<gene>
    <name evidence="5" type="ORF">GCM10011425_38350</name>
</gene>
<reference evidence="5" key="1">
    <citation type="journal article" date="2014" name="Int. J. Syst. Evol. Microbiol.">
        <title>Complete genome sequence of Corynebacterium casei LMG S-19264T (=DSM 44701T), isolated from a smear-ripened cheese.</title>
        <authorList>
            <consortium name="US DOE Joint Genome Institute (JGI-PGF)"/>
            <person name="Walter F."/>
            <person name="Albersmeier A."/>
            <person name="Kalinowski J."/>
            <person name="Ruckert C."/>
        </authorList>
    </citation>
    <scope>NUCLEOTIDE SEQUENCE</scope>
    <source>
        <strain evidence="5">CCM 8711</strain>
    </source>
</reference>
<dbReference type="InterPro" id="IPR001296">
    <property type="entry name" value="Glyco_trans_1"/>
</dbReference>
<evidence type="ECO:0000256" key="2">
    <source>
        <dbReference type="ARBA" id="ARBA00022679"/>
    </source>
</evidence>
<proteinExistence type="predicted"/>
<organism evidence="5 6">
    <name type="scientific">Mucilaginibacter galii</name>
    <dbReference type="NCBI Taxonomy" id="2005073"/>
    <lineage>
        <taxon>Bacteria</taxon>
        <taxon>Pseudomonadati</taxon>
        <taxon>Bacteroidota</taxon>
        <taxon>Sphingobacteriia</taxon>
        <taxon>Sphingobacteriales</taxon>
        <taxon>Sphingobacteriaceae</taxon>
        <taxon>Mucilaginibacter</taxon>
    </lineage>
</organism>
<dbReference type="InterPro" id="IPR028098">
    <property type="entry name" value="Glyco_trans_4-like_N"/>
</dbReference>
<reference evidence="5" key="2">
    <citation type="submission" date="2020-09" db="EMBL/GenBank/DDBJ databases">
        <authorList>
            <person name="Sun Q."/>
            <person name="Sedlacek I."/>
        </authorList>
    </citation>
    <scope>NUCLEOTIDE SEQUENCE</scope>
    <source>
        <strain evidence="5">CCM 8711</strain>
    </source>
</reference>
<accession>A0A917N365</accession>
<evidence type="ECO:0000259" key="3">
    <source>
        <dbReference type="Pfam" id="PF00534"/>
    </source>
</evidence>
<comment type="caution">
    <text evidence="5">The sequence shown here is derived from an EMBL/GenBank/DDBJ whole genome shotgun (WGS) entry which is preliminary data.</text>
</comment>
<protein>
    <submittedName>
        <fullName evidence="5">Glycosyl transferase family 1</fullName>
    </submittedName>
</protein>
<dbReference type="PANTHER" id="PTHR12526">
    <property type="entry name" value="GLYCOSYLTRANSFERASE"/>
    <property type="match status" value="1"/>
</dbReference>
<feature type="domain" description="Glycosyltransferase subfamily 4-like N-terminal" evidence="4">
    <location>
        <begin position="10"/>
        <end position="184"/>
    </location>
</feature>
<feature type="domain" description="Glycosyl transferase family 1" evidence="3">
    <location>
        <begin position="193"/>
        <end position="371"/>
    </location>
</feature>
<keyword evidence="2 5" id="KW-0808">Transferase</keyword>
<keyword evidence="1" id="KW-0328">Glycosyltransferase</keyword>
<dbReference type="EMBL" id="BMDO01000015">
    <property type="protein sequence ID" value="GGI52623.1"/>
    <property type="molecule type" value="Genomic_DNA"/>
</dbReference>
<sequence>MASLGGVDTGGQNVYVAQLAKHLAAQGYLVDVFTRRESAEIAEVVDWAPGVRVIHVTAGPAEVIIKENILQYMDDFKDNMIAFIINKQLHYALTHANFFMSAQVAMGVKKELDIPFVVTFHALGHVRRIHQAEKDKFPEQRLTIEEQAVQEADHIIAECPQDKEDLIQYYNAPVEKISIIPCGFSATEFYPIDKEVARKIAGLPQKEHIILQLGRMVPRKGVDNVIRALGKLKGTKKPVKLVVVGGECEELVEETCPEYARLMNIAREYNIDASVIFTGRKNRDQLKFYYNAADVFITTPWYEPFGITPLEAMACGTPVIGSNVGGIKYSVADGETGLLVPAEDPEALAEKITQLVNNEDILYGMSRNAIKRVNTFFTWAHVAGQVEDLYKKLMPVAKQRNVLLGIDKSVAA</sequence>
<dbReference type="GO" id="GO:0016757">
    <property type="term" value="F:glycosyltransferase activity"/>
    <property type="evidence" value="ECO:0007669"/>
    <property type="project" value="UniProtKB-KW"/>
</dbReference>
<dbReference type="Pfam" id="PF00534">
    <property type="entry name" value="Glycos_transf_1"/>
    <property type="match status" value="1"/>
</dbReference>
<dbReference type="Pfam" id="PF13439">
    <property type="entry name" value="Glyco_transf_4"/>
    <property type="match status" value="1"/>
</dbReference>
<dbReference type="Gene3D" id="3.40.50.2000">
    <property type="entry name" value="Glycogen Phosphorylase B"/>
    <property type="match status" value="2"/>
</dbReference>
<dbReference type="PANTHER" id="PTHR12526:SF510">
    <property type="entry name" value="D-INOSITOL 3-PHOSPHATE GLYCOSYLTRANSFERASE"/>
    <property type="match status" value="1"/>
</dbReference>
<name>A0A917N365_9SPHI</name>
<evidence type="ECO:0000256" key="1">
    <source>
        <dbReference type="ARBA" id="ARBA00022676"/>
    </source>
</evidence>
<dbReference type="SUPFAM" id="SSF53756">
    <property type="entry name" value="UDP-Glycosyltransferase/glycogen phosphorylase"/>
    <property type="match status" value="1"/>
</dbReference>
<evidence type="ECO:0000313" key="6">
    <source>
        <dbReference type="Proteomes" id="UP000662074"/>
    </source>
</evidence>
<dbReference type="AlphaFoldDB" id="A0A917N365"/>
<keyword evidence="6" id="KW-1185">Reference proteome</keyword>